<accession>V8CBU1</accession>
<sequence>MSKYCAYIPNSHLDSQNSQIFFDNNLFAFIMELSNQYSIWQGESERLWRNIRNQKVATKNLKNFLKLNRFIVPSADIQNWQSYDLYLSMARKRNDYVYFVEELDFYFVVGRQVLYAYSKDKIPQKQLSTLATKYHLACIVDDTLSKAQKPRFSTRAIHYRKLQKLIDENMQTIMLKYFGISPDLEDIRVYKDFDSQKYITQYAECFYVTLWNHWLSASEREKCIKDYVFDRGALKSDMQKMKHRMQCEQKLLDFMLWIYKSFGVYKSGIHRYKDTILLYQTSYDEFVLDFYRLMRNGGGFWWHIAEEKTWAIASEEYVLTFISFGNATKIKSQAKNRDLFILQ</sequence>
<reference evidence="1 2" key="1">
    <citation type="journal article" date="2014" name="Genome Announc.">
        <title>Draft genome sequences of six enterohepatic helicobacter species isolated from humans and one from rhesus macaques.</title>
        <authorList>
            <person name="Shen Z."/>
            <person name="Sheh A."/>
            <person name="Young S.K."/>
            <person name="Abouelliel A."/>
            <person name="Ward D.V."/>
            <person name="Earl A.M."/>
            <person name="Fox J.G."/>
        </authorList>
    </citation>
    <scope>NUCLEOTIDE SEQUENCE [LARGE SCALE GENOMIC DNA]</scope>
    <source>
        <strain evidence="1 2">MIT 99-5501</strain>
    </source>
</reference>
<comment type="caution">
    <text evidence="1">The sequence shown here is derived from an EMBL/GenBank/DDBJ whole genome shotgun (WGS) entry which is preliminary data.</text>
</comment>
<keyword evidence="2" id="KW-1185">Reference proteome</keyword>
<dbReference type="EMBL" id="AZJI01000001">
    <property type="protein sequence ID" value="ETD24888.1"/>
    <property type="molecule type" value="Genomic_DNA"/>
</dbReference>
<dbReference type="RefSeq" id="WP_023926890.1">
    <property type="nucleotide sequence ID" value="NZ_KI669454.1"/>
</dbReference>
<protein>
    <submittedName>
        <fullName evidence="1">Uncharacterized protein</fullName>
    </submittedName>
</protein>
<dbReference type="AlphaFoldDB" id="V8CBU1"/>
<dbReference type="Proteomes" id="UP000018731">
    <property type="component" value="Unassembled WGS sequence"/>
</dbReference>
<proteinExistence type="predicted"/>
<evidence type="ECO:0000313" key="2">
    <source>
        <dbReference type="Proteomes" id="UP000018731"/>
    </source>
</evidence>
<evidence type="ECO:0000313" key="1">
    <source>
        <dbReference type="EMBL" id="ETD24888.1"/>
    </source>
</evidence>
<dbReference type="STRING" id="1357400.HMPREF2086_00222"/>
<gene>
    <name evidence="1" type="ORF">HMPREF2086_00222</name>
</gene>
<dbReference type="PATRIC" id="fig|1357400.3.peg.318"/>
<organism evidence="1 2">
    <name type="scientific">Helicobacter macacae MIT 99-5501</name>
    <dbReference type="NCBI Taxonomy" id="1357400"/>
    <lineage>
        <taxon>Bacteria</taxon>
        <taxon>Pseudomonadati</taxon>
        <taxon>Campylobacterota</taxon>
        <taxon>Epsilonproteobacteria</taxon>
        <taxon>Campylobacterales</taxon>
        <taxon>Helicobacteraceae</taxon>
        <taxon>Helicobacter</taxon>
    </lineage>
</organism>
<name>V8CBU1_9HELI</name>
<dbReference type="HOGENOM" id="CLU_808387_0_0_7"/>